<accession>A0A0F4V708</accession>
<evidence type="ECO:0000313" key="2">
    <source>
        <dbReference type="Proteomes" id="UP000033400"/>
    </source>
</evidence>
<organism evidence="1 2">
    <name type="scientific">Pseudomonas fluorescens</name>
    <dbReference type="NCBI Taxonomy" id="294"/>
    <lineage>
        <taxon>Bacteria</taxon>
        <taxon>Pseudomonadati</taxon>
        <taxon>Pseudomonadota</taxon>
        <taxon>Gammaproteobacteria</taxon>
        <taxon>Pseudomonadales</taxon>
        <taxon>Pseudomonadaceae</taxon>
        <taxon>Pseudomonas</taxon>
    </lineage>
</organism>
<evidence type="ECO:0008006" key="3">
    <source>
        <dbReference type="Google" id="ProtNLM"/>
    </source>
</evidence>
<sequence length="207" mass="22974">MSELHAHWHKLIAQPLAFVSAREVQACLSASAPCAQIQQLLQLPRFSQRLLHLLMQRQQLAPLDSLSISDECDLTVLLLTPERFAQLPRLCGAVWHGAALSREIRSDVVTQLRGALGDDVYAHALAHRHLAGAANLLREPAQLIEAIDLDGAACVNDWLHTQTPALQGWLSLRLPRFTEERARLPTGARVVRELASLLFEEQEASQP</sequence>
<proteinExistence type="predicted"/>
<dbReference type="EMBL" id="LACH01000036">
    <property type="protein sequence ID" value="KJZ64571.1"/>
    <property type="molecule type" value="Genomic_DNA"/>
</dbReference>
<protein>
    <recommendedName>
        <fullName evidence="3">Type III secretion protein</fullName>
    </recommendedName>
</protein>
<dbReference type="OrthoDB" id="7017980at2"/>
<dbReference type="RefSeq" id="WP_046054785.1">
    <property type="nucleotide sequence ID" value="NZ_LACH01000036.1"/>
</dbReference>
<dbReference type="PATRIC" id="fig|294.133.peg.3006"/>
<name>A0A0F4V708_PSEFL</name>
<reference evidence="1 2" key="1">
    <citation type="submission" date="2015-03" db="EMBL/GenBank/DDBJ databases">
        <title>Comparative genomics of Pseudomonas insights into diversity of traits involved in vanlence and defense.</title>
        <authorList>
            <person name="Qin Y."/>
        </authorList>
    </citation>
    <scope>NUCLEOTIDE SEQUENCE [LARGE SCALE GENOMIC DNA]</scope>
    <source>
        <strain evidence="1 2">H24</strain>
    </source>
</reference>
<comment type="caution">
    <text evidence="1">The sequence shown here is derived from an EMBL/GenBank/DDBJ whole genome shotgun (WGS) entry which is preliminary data.</text>
</comment>
<evidence type="ECO:0000313" key="1">
    <source>
        <dbReference type="EMBL" id="KJZ64571.1"/>
    </source>
</evidence>
<dbReference type="Proteomes" id="UP000033400">
    <property type="component" value="Unassembled WGS sequence"/>
</dbReference>
<gene>
    <name evidence="1" type="ORF">VD17_16995</name>
</gene>
<dbReference type="AlphaFoldDB" id="A0A0F4V708"/>